<keyword evidence="7 15" id="KW-0812">Transmembrane</keyword>
<keyword evidence="6" id="KW-0808">Transferase</keyword>
<evidence type="ECO:0000256" key="13">
    <source>
        <dbReference type="ARBA" id="ARBA00023211"/>
    </source>
</evidence>
<feature type="domain" description="ILEI/PANDER" evidence="16">
    <location>
        <begin position="517"/>
        <end position="604"/>
    </location>
</feature>
<evidence type="ECO:0000256" key="10">
    <source>
        <dbReference type="ARBA" id="ARBA00022989"/>
    </source>
</evidence>
<dbReference type="InterPro" id="IPR052463">
    <property type="entry name" value="O-linked_mannose_GnT"/>
</dbReference>
<dbReference type="Pfam" id="PF03071">
    <property type="entry name" value="GNT-I"/>
    <property type="match status" value="1"/>
</dbReference>
<evidence type="ECO:0000313" key="17">
    <source>
        <dbReference type="EMBL" id="KAG7178111.1"/>
    </source>
</evidence>
<comment type="caution">
    <text evidence="17">The sequence shown here is derived from an EMBL/GenBank/DDBJ whole genome shotgun (WGS) entry which is preliminary data.</text>
</comment>
<evidence type="ECO:0000256" key="14">
    <source>
        <dbReference type="SAM" id="MobiDB-lite"/>
    </source>
</evidence>
<dbReference type="GO" id="GO:0000139">
    <property type="term" value="C:Golgi membrane"/>
    <property type="evidence" value="ECO:0007669"/>
    <property type="project" value="UniProtKB-SubCell"/>
</dbReference>
<dbReference type="InterPro" id="IPR004139">
    <property type="entry name" value="Glyco_trans_13"/>
</dbReference>
<name>A0A8J5TLX7_HOMAM</name>
<dbReference type="AlphaFoldDB" id="A0A8J5TLX7"/>
<evidence type="ECO:0000259" key="16">
    <source>
        <dbReference type="Pfam" id="PF15711"/>
    </source>
</evidence>
<accession>A0A8J5TLX7</accession>
<dbReference type="PROSITE" id="PS52031">
    <property type="entry name" value="GG_LECTIN"/>
    <property type="match status" value="1"/>
</dbReference>
<evidence type="ECO:0000256" key="5">
    <source>
        <dbReference type="ARBA" id="ARBA00022676"/>
    </source>
</evidence>
<dbReference type="GO" id="GO:0047223">
    <property type="term" value="F:beta-1,3-galactosyl-O-glycosyl-glycoprotein beta-1,3-N-acetylglucosaminyltransferase activity"/>
    <property type="evidence" value="ECO:0007669"/>
    <property type="project" value="TreeGrafter"/>
</dbReference>
<keyword evidence="18" id="KW-1185">Reference proteome</keyword>
<dbReference type="Gene3D" id="3.90.550.10">
    <property type="entry name" value="Spore Coat Polysaccharide Biosynthesis Protein SpsA, Chain A"/>
    <property type="match status" value="1"/>
</dbReference>
<feature type="region of interest" description="Disordered" evidence="14">
    <location>
        <begin position="115"/>
        <end position="143"/>
    </location>
</feature>
<dbReference type="Pfam" id="PF15711">
    <property type="entry name" value="ILEI"/>
    <property type="match status" value="1"/>
</dbReference>
<dbReference type="PANTHER" id="PTHR46396">
    <property type="entry name" value="PROTEIN O-LINKED-MANNOSE BETA-1,2-N-ACETYLGLUCOSAMINYLTRANSFERASE 1"/>
    <property type="match status" value="1"/>
</dbReference>
<dbReference type="UniPathway" id="UPA00378"/>
<dbReference type="GO" id="GO:0016266">
    <property type="term" value="P:protein O-linked glycosylation via N-acetyl-galactosamine"/>
    <property type="evidence" value="ECO:0007669"/>
    <property type="project" value="TreeGrafter"/>
</dbReference>
<keyword evidence="5" id="KW-0328">Glycosyltransferase</keyword>
<keyword evidence="9" id="KW-0735">Signal-anchor</keyword>
<keyword evidence="8" id="KW-0479">Metal-binding</keyword>
<dbReference type="InterPro" id="IPR029044">
    <property type="entry name" value="Nucleotide-diphossugar_trans"/>
</dbReference>
<evidence type="ECO:0000256" key="7">
    <source>
        <dbReference type="ARBA" id="ARBA00022692"/>
    </source>
</evidence>
<dbReference type="SUPFAM" id="SSF53448">
    <property type="entry name" value="Nucleotide-diphospho-sugar transferases"/>
    <property type="match status" value="1"/>
</dbReference>
<sequence length="1081" mass="120481">MPLSKKAQRVMAITLLNVIYLGILVIIIHNNDAKITSRPVKGSMMAFNTIYLNPSSEDIGSYRGAVKVPSSITRPDHRTKVSNKKTINIIAGGNSHENSEVTLSNGTKGRILKETDNNENLTKDNNDSSNVHIEDDKSISGMNKSHSEKLMNVRGETKEITIQSSLRTQRAIASPRLLANLRETHTTISSETPRKPVILVSSLQEEYVTSCVEDPHASKTSHLRKDAETLKTSTVAATPYPDTLDSHLQEKDQLDTGNLLPKTKTKTKVPLASMNSTSMSSPSASGGVYHRLPSPVMRSGTKISTSNGPLEETRDLAADKTSIQAVNVRAISETSLQKLRGSMVQEKSREVKVLKTAATSLPHAGYITDTTTFLHKEADQVAPMESSSWTRGLQVPSVNLLKSTNSTDPEIFHSKFTGPSTPENFLTDATIQSDSQATPTHPKKCFPTEGHLQDAKPDADPRAFLPKGSSTIPISHILLDITVSMTGVTLQVNNAQVYSDLNNTMFWGSMKVRLHAGLHLITLHQVTGQVMTADSYMTWQATSDTQFISALKEIQNGRLLVIIGAPDFTTYLGDETIAALEELGAHYIDRLAYMDVWCLLVHKGEEVVKEALTTSSPQHNSTKFEVSPLSIQVSVPRKKERQCGWYDKEEMRERATFCETYDGYGDFCSCDDPPWSPLPHNSMEYPVQEVIPVAIVTAHRLPHVLRQVGQVWASPGGTNTPITIYVDGHNPEARALGALLNMSVVEHHDPIPKGSTNRISYHVKFLLTDVFKRYPEVDKVIILEDDLDLAPDFIPFFHQTAPLLTSDKKLLCVNAYNYNAFNHTAIDPTRIYRVHGVPAYGWMVRREVAIEMVNKWALMNQGVDWDLWVRFNMMGERDILVPEIPRTKHIGGGGAHVTGLEQALYYNQRPINTIINVTLDVQGATLFNYLSFHYDAVRAAQVVRLTQHPCKVLPIPQYQVNQSYVLYVNQSDELVTTSRAYYVVARCLGLDDHVFHENFLLMYTASFYGNQLYVVGCPNSPFCLTKESADIYNATQEEVKYANNHPFRNVNLNKHVALRAPPISLSDEVNLTNLLHYYFKS</sequence>
<comment type="cofactor">
    <cofactor evidence="1">
        <name>Mn(2+)</name>
        <dbReference type="ChEBI" id="CHEBI:29035"/>
    </cofactor>
</comment>
<evidence type="ECO:0000256" key="2">
    <source>
        <dbReference type="ARBA" id="ARBA00004323"/>
    </source>
</evidence>
<evidence type="ECO:0000256" key="4">
    <source>
        <dbReference type="ARBA" id="ARBA00006492"/>
    </source>
</evidence>
<feature type="compositionally biased region" description="Low complexity" evidence="14">
    <location>
        <begin position="272"/>
        <end position="285"/>
    </location>
</feature>
<keyword evidence="10 15" id="KW-1133">Transmembrane helix</keyword>
<comment type="similarity">
    <text evidence="4">Belongs to the glycosyltransferase 13 family.</text>
</comment>
<evidence type="ECO:0000256" key="9">
    <source>
        <dbReference type="ARBA" id="ARBA00022968"/>
    </source>
</evidence>
<evidence type="ECO:0000256" key="3">
    <source>
        <dbReference type="ARBA" id="ARBA00004922"/>
    </source>
</evidence>
<feature type="transmembrane region" description="Helical" evidence="15">
    <location>
        <begin position="12"/>
        <end position="29"/>
    </location>
</feature>
<dbReference type="Proteomes" id="UP000747542">
    <property type="component" value="Unassembled WGS sequence"/>
</dbReference>
<keyword evidence="11" id="KW-0333">Golgi apparatus</keyword>
<comment type="subcellular location">
    <subcellularLocation>
        <location evidence="2">Golgi apparatus membrane</location>
        <topology evidence="2">Single-pass type II membrane protein</topology>
    </subcellularLocation>
</comment>
<evidence type="ECO:0000256" key="8">
    <source>
        <dbReference type="ARBA" id="ARBA00022723"/>
    </source>
</evidence>
<evidence type="ECO:0000256" key="6">
    <source>
        <dbReference type="ARBA" id="ARBA00022679"/>
    </source>
</evidence>
<feature type="compositionally biased region" description="Basic and acidic residues" evidence="14">
    <location>
        <begin position="115"/>
        <end position="138"/>
    </location>
</feature>
<evidence type="ECO:0000256" key="15">
    <source>
        <dbReference type="SAM" id="Phobius"/>
    </source>
</evidence>
<dbReference type="PANTHER" id="PTHR46396:SF2">
    <property type="entry name" value="ILEI_PANDER DOMAIN-CONTAINING PROTEIN"/>
    <property type="match status" value="1"/>
</dbReference>
<gene>
    <name evidence="17" type="primary">Pomgnt1-L6</name>
    <name evidence="17" type="ORF">Hamer_G003882</name>
</gene>
<reference evidence="17" key="1">
    <citation type="journal article" date="2021" name="Sci. Adv.">
        <title>The American lobster genome reveals insights on longevity, neural, and immune adaptations.</title>
        <authorList>
            <person name="Polinski J.M."/>
            <person name="Zimin A.V."/>
            <person name="Clark K.F."/>
            <person name="Kohn A.B."/>
            <person name="Sadowski N."/>
            <person name="Timp W."/>
            <person name="Ptitsyn A."/>
            <person name="Khanna P."/>
            <person name="Romanova D.Y."/>
            <person name="Williams P."/>
            <person name="Greenwood S.J."/>
            <person name="Moroz L.L."/>
            <person name="Walt D.R."/>
            <person name="Bodnar A.G."/>
        </authorList>
    </citation>
    <scope>NUCLEOTIDE SEQUENCE</scope>
    <source>
        <strain evidence="17">GMGI-L3</strain>
    </source>
</reference>
<dbReference type="InterPro" id="IPR039477">
    <property type="entry name" value="ILEI/PANDER_dom"/>
</dbReference>
<dbReference type="EMBL" id="JAHLQT010000697">
    <property type="protein sequence ID" value="KAG7178111.1"/>
    <property type="molecule type" value="Genomic_DNA"/>
</dbReference>
<proteinExistence type="inferred from homology"/>
<feature type="region of interest" description="Disordered" evidence="14">
    <location>
        <begin position="268"/>
        <end position="288"/>
    </location>
</feature>
<evidence type="ECO:0000256" key="1">
    <source>
        <dbReference type="ARBA" id="ARBA00001936"/>
    </source>
</evidence>
<evidence type="ECO:0000256" key="11">
    <source>
        <dbReference type="ARBA" id="ARBA00023034"/>
    </source>
</evidence>
<comment type="pathway">
    <text evidence="3">Protein modification; protein glycosylation.</text>
</comment>
<protein>
    <submittedName>
        <fullName evidence="17">O-linked-mannose beta-1-2-N-acetylglucosaminyltransferase 1-like 6</fullName>
    </submittedName>
</protein>
<organism evidence="17 18">
    <name type="scientific">Homarus americanus</name>
    <name type="common">American lobster</name>
    <dbReference type="NCBI Taxonomy" id="6706"/>
    <lineage>
        <taxon>Eukaryota</taxon>
        <taxon>Metazoa</taxon>
        <taxon>Ecdysozoa</taxon>
        <taxon>Arthropoda</taxon>
        <taxon>Crustacea</taxon>
        <taxon>Multicrustacea</taxon>
        <taxon>Malacostraca</taxon>
        <taxon>Eumalacostraca</taxon>
        <taxon>Eucarida</taxon>
        <taxon>Decapoda</taxon>
        <taxon>Pleocyemata</taxon>
        <taxon>Astacidea</taxon>
        <taxon>Nephropoidea</taxon>
        <taxon>Nephropidae</taxon>
        <taxon>Homarus</taxon>
    </lineage>
</organism>
<keyword evidence="13" id="KW-0464">Manganese</keyword>
<dbReference type="GO" id="GO:0046872">
    <property type="term" value="F:metal ion binding"/>
    <property type="evidence" value="ECO:0007669"/>
    <property type="project" value="UniProtKB-KW"/>
</dbReference>
<evidence type="ECO:0000313" key="18">
    <source>
        <dbReference type="Proteomes" id="UP000747542"/>
    </source>
</evidence>
<keyword evidence="12 15" id="KW-0472">Membrane</keyword>
<evidence type="ECO:0000256" key="12">
    <source>
        <dbReference type="ARBA" id="ARBA00023136"/>
    </source>
</evidence>